<evidence type="ECO:0008006" key="4">
    <source>
        <dbReference type="Google" id="ProtNLM"/>
    </source>
</evidence>
<accession>A0ABS2N1D2</accession>
<organism evidence="2 3">
    <name type="scientific">Aquibacillus albus</name>
    <dbReference type="NCBI Taxonomy" id="1168171"/>
    <lineage>
        <taxon>Bacteria</taxon>
        <taxon>Bacillati</taxon>
        <taxon>Bacillota</taxon>
        <taxon>Bacilli</taxon>
        <taxon>Bacillales</taxon>
        <taxon>Bacillaceae</taxon>
        <taxon>Aquibacillus</taxon>
    </lineage>
</organism>
<proteinExistence type="predicted"/>
<evidence type="ECO:0000256" key="1">
    <source>
        <dbReference type="SAM" id="Phobius"/>
    </source>
</evidence>
<dbReference type="EMBL" id="JAFBDR010000012">
    <property type="protein sequence ID" value="MBM7571930.1"/>
    <property type="molecule type" value="Genomic_DNA"/>
</dbReference>
<comment type="caution">
    <text evidence="2">The sequence shown here is derived from an EMBL/GenBank/DDBJ whole genome shotgun (WGS) entry which is preliminary data.</text>
</comment>
<keyword evidence="1" id="KW-0812">Transmembrane</keyword>
<keyword evidence="3" id="KW-1185">Reference proteome</keyword>
<evidence type="ECO:0000313" key="2">
    <source>
        <dbReference type="EMBL" id="MBM7571930.1"/>
    </source>
</evidence>
<dbReference type="Gene3D" id="2.60.40.3830">
    <property type="match status" value="1"/>
</dbReference>
<name>A0ABS2N1D2_9BACI</name>
<keyword evidence="1" id="KW-1133">Transmembrane helix</keyword>
<keyword evidence="1" id="KW-0472">Membrane</keyword>
<feature type="transmembrane region" description="Helical" evidence="1">
    <location>
        <begin position="55"/>
        <end position="75"/>
    </location>
</feature>
<reference evidence="2 3" key="1">
    <citation type="submission" date="2021-01" db="EMBL/GenBank/DDBJ databases">
        <title>Genomic Encyclopedia of Type Strains, Phase IV (KMG-IV): sequencing the most valuable type-strain genomes for metagenomic binning, comparative biology and taxonomic classification.</title>
        <authorList>
            <person name="Goeker M."/>
        </authorList>
    </citation>
    <scope>NUCLEOTIDE SEQUENCE [LARGE SCALE GENOMIC DNA]</scope>
    <source>
        <strain evidence="2 3">DSM 23711</strain>
    </source>
</reference>
<sequence>MTNFEEMDSYDDSFKSMKNKVYLSETEKREVFHKINMKIERKPSIRKQLSIKWKYRLALSSASFILMILIMPFLINIIQDSTGNLSKDESIRQIVNELDYDTILHQEEVNNGVVVFYIPNIETDDDDTNLSELSAIFIKKTLLGWEGTNDRGGYSSNIGEDITSQYLPKSNRQSPFPMLYGEINNQEVDRIKVINLENNAEYHAETVIMENHHIWFVFLDEMEEGKYEIQGLSETNEMITSITVDRGLADATINDDKEINVTPNFVNEKDFETIDWERKANEFGDNRMTGNKNKSGVIGADMPSLSNQKWMWHLWGIENPQNKSLTVVGFHKESETVHQILTNGWTIGLSGPNNGADAHTPSTVKIPDPGEWAILLYINEELFDVLVYEINE</sequence>
<gene>
    <name evidence="2" type="ORF">JOC48_002431</name>
</gene>
<evidence type="ECO:0000313" key="3">
    <source>
        <dbReference type="Proteomes" id="UP001296943"/>
    </source>
</evidence>
<dbReference type="Proteomes" id="UP001296943">
    <property type="component" value="Unassembled WGS sequence"/>
</dbReference>
<dbReference type="RefSeq" id="WP_239584334.1">
    <property type="nucleotide sequence ID" value="NZ_JAFBDR010000012.1"/>
</dbReference>
<protein>
    <recommendedName>
        <fullName evidence="4">DUF4871 domain-containing protein</fullName>
    </recommendedName>
</protein>